<feature type="transmembrane region" description="Helical" evidence="1">
    <location>
        <begin position="12"/>
        <end position="31"/>
    </location>
</feature>
<feature type="transmembrane region" description="Helical" evidence="1">
    <location>
        <begin position="896"/>
        <end position="916"/>
    </location>
</feature>
<keyword evidence="1" id="KW-0812">Transmembrane</keyword>
<protein>
    <submittedName>
        <fullName evidence="2">Efflux RND transporter permease subunit</fullName>
    </submittedName>
</protein>
<dbReference type="InterPro" id="IPR027463">
    <property type="entry name" value="AcrB_DN_DC_subdom"/>
</dbReference>
<dbReference type="SUPFAM" id="SSF82866">
    <property type="entry name" value="Multidrug efflux transporter AcrB transmembrane domain"/>
    <property type="match status" value="2"/>
</dbReference>
<dbReference type="InterPro" id="IPR001036">
    <property type="entry name" value="Acrflvin-R"/>
</dbReference>
<reference evidence="2 3" key="1">
    <citation type="submission" date="2020-08" db="EMBL/GenBank/DDBJ databases">
        <title>Bridging the membrane lipid divide: bacteria of the FCB group superphylum have the potential to synthesize archaeal ether lipids.</title>
        <authorList>
            <person name="Villanueva L."/>
            <person name="Von Meijenfeldt F.A.B."/>
            <person name="Westbye A.B."/>
            <person name="Yadav S."/>
            <person name="Hopmans E.C."/>
            <person name="Dutilh B.E."/>
            <person name="Sinninghe Damste J.S."/>
        </authorList>
    </citation>
    <scope>NUCLEOTIDE SEQUENCE [LARGE SCALE GENOMIC DNA]</scope>
    <source>
        <strain evidence="2">NIOZ-UU81</strain>
    </source>
</reference>
<proteinExistence type="predicted"/>
<feature type="transmembrane region" description="Helical" evidence="1">
    <location>
        <begin position="526"/>
        <end position="549"/>
    </location>
</feature>
<dbReference type="Pfam" id="PF00873">
    <property type="entry name" value="ACR_tran"/>
    <property type="match status" value="1"/>
</dbReference>
<feature type="transmembrane region" description="Helical" evidence="1">
    <location>
        <begin position="355"/>
        <end position="375"/>
    </location>
</feature>
<feature type="transmembrane region" description="Helical" evidence="1">
    <location>
        <begin position="968"/>
        <end position="987"/>
    </location>
</feature>
<accession>A0A8J6N9A3</accession>
<feature type="transmembrane region" description="Helical" evidence="1">
    <location>
        <begin position="999"/>
        <end position="1025"/>
    </location>
</feature>
<evidence type="ECO:0000313" key="2">
    <source>
        <dbReference type="EMBL" id="MBC8209398.1"/>
    </source>
</evidence>
<feature type="transmembrane region" description="Helical" evidence="1">
    <location>
        <begin position="922"/>
        <end position="947"/>
    </location>
</feature>
<dbReference type="Gene3D" id="3.30.2090.10">
    <property type="entry name" value="Multidrug efflux transporter AcrB TolC docking domain, DN and DC subdomains"/>
    <property type="match status" value="2"/>
</dbReference>
<dbReference type="SUPFAM" id="SSF82693">
    <property type="entry name" value="Multidrug efflux transporter AcrB pore domain, PN1, PN2, PC1 and PC2 subdomains"/>
    <property type="match status" value="2"/>
</dbReference>
<keyword evidence="1" id="KW-0472">Membrane</keyword>
<dbReference type="EMBL" id="JACNLK010000099">
    <property type="protein sequence ID" value="MBC8209398.1"/>
    <property type="molecule type" value="Genomic_DNA"/>
</dbReference>
<sequence length="1038" mass="115320">MHKAIEWFARNHVAANLLMLLIIFMGLRSALVHVPLEVFPTYELDIITAKVNLPGATPEEAEESLAIRIEEAVYDLDGIEEITSVSREGGTTVSIEVMKNHDLRDLMSDIKTRVDAINTFPADAERPVVSQAQRNREVISVTVSGPLSEKELRTLGTEVREEILALDGITQVYLESVRPFEISIEISEQVLRRYQLTMGQVAQAIESHSLDLSGGMLRTRGGEILIRTKSQAYTIEDFAAIPVRSETDGTRIKLGDIANIQDTFDQSPINVRFNGKNAILIEVYRIGAQNAITVANTVKEYVLQKQESLPDQVVIHTWRDRSLVVKARLQTLGNSALQGGILVALLLSLFLRPAIAFWVCVGIPISFLGGFWIMALQNVTLNLISLFAFITVLGIVVDDAIVTGENIYFHLQQGEPPQEAVIIGTREVAVPVTFGILTTMVAFYPLMSIDGVRGQIFAQIPAIVIPVLFFSLVESKLILPSHLKHVKQRKDSELGPLSRLQKRIADGFEQAIIRFYKPLLQRCLKVPAIPMALATGLLIIILALILGGWTRFVFFPKIPSELVRATLVMPTGTSFEITDRAIDHMVSQAQILKKKYSDPNSGESVIVNILATTGSAGGRASGMSHIGRVLMELQPPETRVIDVTSKKLVKEWRKMIGTIPGMESMTMRAEFGRGGSPIDVQLTGTDFRQLREIADLIKKQLVLYPEVFDIEDSLAKGKQELQLHLLPQGEALGLSQADLALQVRHAFFGYEVQRILRGRDDVRVFLRYTEEERSSLSTLDNLLIRTADNREIPFLEVAALTPGQSPSEIRRIAQRRALNVTADLDKQNSDIEAIKRSLTEFMDNILPRYPGITYSLEGEAKEQRQSFSGLKSGIVLVLFVIYGLLAIPFRSYWQPFIVISMIPFGAIGAVIGHWIMGIPLTIMSLMGMLALTGVVVNDSLVLVDYINRQRREGQALMTAVRRAGVARFRAVLLTSLTTFAGLTPLIFEKSTQAQFLIPMAISLGFGIIFATFFTLLLLPVTYLLFARTGMWVRGQQIQ</sequence>
<dbReference type="PANTHER" id="PTHR32063">
    <property type="match status" value="1"/>
</dbReference>
<dbReference type="Gene3D" id="3.30.70.1430">
    <property type="entry name" value="Multidrug efflux transporter AcrB pore domain"/>
    <property type="match status" value="2"/>
</dbReference>
<keyword evidence="1" id="KW-1133">Transmembrane helix</keyword>
<feature type="transmembrane region" description="Helical" evidence="1">
    <location>
        <begin position="381"/>
        <end position="402"/>
    </location>
</feature>
<organism evidence="2 3">
    <name type="scientific">Candidatus Desulfatifera sulfidica</name>
    <dbReference type="NCBI Taxonomy" id="2841691"/>
    <lineage>
        <taxon>Bacteria</taxon>
        <taxon>Pseudomonadati</taxon>
        <taxon>Thermodesulfobacteriota</taxon>
        <taxon>Desulfobulbia</taxon>
        <taxon>Desulfobulbales</taxon>
        <taxon>Desulfobulbaceae</taxon>
        <taxon>Candidatus Desulfatifera</taxon>
    </lineage>
</organism>
<name>A0A8J6N9A3_9BACT</name>
<dbReference type="Gene3D" id="1.20.1640.10">
    <property type="entry name" value="Multidrug efflux transporter AcrB transmembrane domain"/>
    <property type="match status" value="2"/>
</dbReference>
<evidence type="ECO:0000313" key="3">
    <source>
        <dbReference type="Proteomes" id="UP000599024"/>
    </source>
</evidence>
<dbReference type="AlphaFoldDB" id="A0A8J6N9A3"/>
<feature type="transmembrane region" description="Helical" evidence="1">
    <location>
        <begin position="423"/>
        <end position="444"/>
    </location>
</feature>
<dbReference type="PRINTS" id="PR00702">
    <property type="entry name" value="ACRIFLAVINRP"/>
</dbReference>
<feature type="transmembrane region" description="Helical" evidence="1">
    <location>
        <begin position="870"/>
        <end position="889"/>
    </location>
</feature>
<dbReference type="GO" id="GO:0042910">
    <property type="term" value="F:xenobiotic transmembrane transporter activity"/>
    <property type="evidence" value="ECO:0007669"/>
    <property type="project" value="TreeGrafter"/>
</dbReference>
<dbReference type="PANTHER" id="PTHR32063:SF33">
    <property type="entry name" value="RND SUPERFAMILY EFFLUX PUMP PERMEASE COMPONENT"/>
    <property type="match status" value="1"/>
</dbReference>
<dbReference type="Proteomes" id="UP000599024">
    <property type="component" value="Unassembled WGS sequence"/>
</dbReference>
<dbReference type="Gene3D" id="3.30.70.1320">
    <property type="entry name" value="Multidrug efflux transporter AcrB pore domain like"/>
    <property type="match status" value="1"/>
</dbReference>
<gene>
    <name evidence="2" type="ORF">H8E79_09570</name>
</gene>
<dbReference type="GO" id="GO:0005886">
    <property type="term" value="C:plasma membrane"/>
    <property type="evidence" value="ECO:0007669"/>
    <property type="project" value="TreeGrafter"/>
</dbReference>
<evidence type="ECO:0000256" key="1">
    <source>
        <dbReference type="SAM" id="Phobius"/>
    </source>
</evidence>
<dbReference type="Gene3D" id="3.30.70.1440">
    <property type="entry name" value="Multidrug efflux transporter AcrB pore domain"/>
    <property type="match status" value="1"/>
</dbReference>
<dbReference type="SUPFAM" id="SSF82714">
    <property type="entry name" value="Multidrug efflux transporter AcrB TolC docking domain, DN and DC subdomains"/>
    <property type="match status" value="2"/>
</dbReference>
<comment type="caution">
    <text evidence="2">The sequence shown here is derived from an EMBL/GenBank/DDBJ whole genome shotgun (WGS) entry which is preliminary data.</text>
</comment>